<name>A0A291LE28_9CAUD</name>
<sequence length="89" mass="10757">MCSKEELRFFLMSNYRHSRFKDRNTGFWIDYQDIITDNHNEAMLKYGRSMISQHDSINGQILVFDKDLNKKYIDYVETPKQSQTLTHLF</sequence>
<protein>
    <submittedName>
        <fullName evidence="1">Uncharacterized protein</fullName>
    </submittedName>
</protein>
<evidence type="ECO:0000313" key="1">
    <source>
        <dbReference type="EMBL" id="ATI17303.1"/>
    </source>
</evidence>
<reference evidence="1 2" key="1">
    <citation type="submission" date="2017-07" db="EMBL/GenBank/DDBJ databases">
        <title>In vitro design and evaluation of phage cocktails against multidrug-resistant Aeromonas salmonicida.</title>
        <authorList>
            <person name="Chen L."/>
            <person name="Yuan S."/>
            <person name="Ma Y."/>
        </authorList>
    </citation>
    <scope>NUCLEOTIDE SEQUENCE [LARGE SCALE GENOMIC DNA]</scope>
</reference>
<dbReference type="EMBL" id="MF498773">
    <property type="protein sequence ID" value="ATI17303.1"/>
    <property type="molecule type" value="Genomic_DNA"/>
</dbReference>
<evidence type="ECO:0000313" key="2">
    <source>
        <dbReference type="Proteomes" id="UP000230211"/>
    </source>
</evidence>
<organism evidence="1 2">
    <name type="scientific">Aeromonas phage AS-szw</name>
    <dbReference type="NCBI Taxonomy" id="2026114"/>
    <lineage>
        <taxon>Viruses</taxon>
        <taxon>Duplodnaviria</taxon>
        <taxon>Heunggongvirae</taxon>
        <taxon>Uroviricota</taxon>
        <taxon>Caudoviricetes</taxon>
        <taxon>Pantevenvirales</taxon>
        <taxon>Straboviridae</taxon>
        <taxon>Emmerichvirinae</taxon>
        <taxon>Ceceduovirus</taxon>
        <taxon>Ceceduovirus aszj</taxon>
    </lineage>
</organism>
<dbReference type="Proteomes" id="UP000230211">
    <property type="component" value="Segment"/>
</dbReference>
<proteinExistence type="predicted"/>
<accession>A0A291LE28</accession>